<accession>A0ABP9PEJ7</accession>
<evidence type="ECO:0000313" key="1">
    <source>
        <dbReference type="EMBL" id="GAA5145289.1"/>
    </source>
</evidence>
<proteinExistence type="predicted"/>
<dbReference type="Proteomes" id="UP001499852">
    <property type="component" value="Unassembled WGS sequence"/>
</dbReference>
<dbReference type="EMBL" id="BAABIA010000008">
    <property type="protein sequence ID" value="GAA5145289.1"/>
    <property type="molecule type" value="Genomic_DNA"/>
</dbReference>
<organism evidence="1 2">
    <name type="scientific">Prosthecobacter algae</name>
    <dbReference type="NCBI Taxonomy" id="1144682"/>
    <lineage>
        <taxon>Bacteria</taxon>
        <taxon>Pseudomonadati</taxon>
        <taxon>Verrucomicrobiota</taxon>
        <taxon>Verrucomicrobiia</taxon>
        <taxon>Verrucomicrobiales</taxon>
        <taxon>Verrucomicrobiaceae</taxon>
        <taxon>Prosthecobacter</taxon>
    </lineage>
</organism>
<evidence type="ECO:0000313" key="2">
    <source>
        <dbReference type="Proteomes" id="UP001499852"/>
    </source>
</evidence>
<keyword evidence="2" id="KW-1185">Reference proteome</keyword>
<gene>
    <name evidence="1" type="ORF">GCM10023213_36670</name>
</gene>
<reference evidence="2" key="1">
    <citation type="journal article" date="2019" name="Int. J. Syst. Evol. Microbiol.">
        <title>The Global Catalogue of Microorganisms (GCM) 10K type strain sequencing project: providing services to taxonomists for standard genome sequencing and annotation.</title>
        <authorList>
            <consortium name="The Broad Institute Genomics Platform"/>
            <consortium name="The Broad Institute Genome Sequencing Center for Infectious Disease"/>
            <person name="Wu L."/>
            <person name="Ma J."/>
        </authorList>
    </citation>
    <scope>NUCLEOTIDE SEQUENCE [LARGE SCALE GENOMIC DNA]</scope>
    <source>
        <strain evidence="2">JCM 18053</strain>
    </source>
</reference>
<comment type="caution">
    <text evidence="1">The sequence shown here is derived from an EMBL/GenBank/DDBJ whole genome shotgun (WGS) entry which is preliminary data.</text>
</comment>
<name>A0ABP9PEJ7_9BACT</name>
<protein>
    <submittedName>
        <fullName evidence="1">Uncharacterized protein</fullName>
    </submittedName>
</protein>
<sequence>MFDRHPTPAMNTPDDPLDELLSQWQVHGEAPSSFQREVWARIATNEGEPTTWEKLTSFLVQPRGWLIATTASILIGATIAWVETRPPRLNPHEAYVRSISPFASLHLASH</sequence>